<name>A0AAN6F2U6_EXODE</name>
<proteinExistence type="predicted"/>
<dbReference type="Gene3D" id="3.40.630.30">
    <property type="match status" value="1"/>
</dbReference>
<dbReference type="InterPro" id="IPR053144">
    <property type="entry name" value="Acetyltransferase_Butenolide"/>
</dbReference>
<feature type="compositionally biased region" description="Low complexity" evidence="1">
    <location>
        <begin position="141"/>
        <end position="165"/>
    </location>
</feature>
<protein>
    <recommendedName>
        <fullName evidence="2">N-acetyltransferase domain-containing protein</fullName>
    </recommendedName>
</protein>
<accession>A0AAN6F2U6</accession>
<feature type="region of interest" description="Disordered" evidence="1">
    <location>
        <begin position="120"/>
        <end position="173"/>
    </location>
</feature>
<organism evidence="3 4">
    <name type="scientific">Exophiala dermatitidis</name>
    <name type="common">Black yeast-like fungus</name>
    <name type="synonym">Wangiella dermatitidis</name>
    <dbReference type="NCBI Taxonomy" id="5970"/>
    <lineage>
        <taxon>Eukaryota</taxon>
        <taxon>Fungi</taxon>
        <taxon>Dikarya</taxon>
        <taxon>Ascomycota</taxon>
        <taxon>Pezizomycotina</taxon>
        <taxon>Eurotiomycetes</taxon>
        <taxon>Chaetothyriomycetidae</taxon>
        <taxon>Chaetothyriales</taxon>
        <taxon>Herpotrichiellaceae</taxon>
        <taxon>Exophiala</taxon>
    </lineage>
</organism>
<evidence type="ECO:0000256" key="1">
    <source>
        <dbReference type="SAM" id="MobiDB-lite"/>
    </source>
</evidence>
<sequence length="276" mass="30173">MSSMSTSTDPPRLRQKTGGMGTGTGTIHPSPTESPATRSSTSTTSRIRTWTRNNSGDGNSNDGNNFLISTDPSLIPIPTLNEAFESEEMYWAKPLPEDVVREMLDRSVCFGLYLRQSLPNGGTVGKSRDDDDESLDRGGDRSVQSTTVPIPTSSSSSSGDQPTPTKALTGDQQSKVSTDVSSLIGFARAISDHVTFFYLTDVYIHPKYQKRGLGKWLISCVQELVEQDMPFLRRTMCIVGAGHDETIEFYRRLMKMEVLGGDVASVLSWRGPGATF</sequence>
<dbReference type="Pfam" id="PF00583">
    <property type="entry name" value="Acetyltransf_1"/>
    <property type="match status" value="1"/>
</dbReference>
<comment type="caution">
    <text evidence="3">The sequence shown here is derived from an EMBL/GenBank/DDBJ whole genome shotgun (WGS) entry which is preliminary data.</text>
</comment>
<dbReference type="PANTHER" id="PTHR43233">
    <property type="entry name" value="FAMILY N-ACETYLTRANSFERASE, PUTATIVE (AFU_ORTHOLOGUE AFUA_6G03350)-RELATED"/>
    <property type="match status" value="1"/>
</dbReference>
<dbReference type="AlphaFoldDB" id="A0AAN6F2U6"/>
<dbReference type="InterPro" id="IPR000182">
    <property type="entry name" value="GNAT_dom"/>
</dbReference>
<gene>
    <name evidence="3" type="ORF">HRR80_000124</name>
</gene>
<reference evidence="3" key="1">
    <citation type="submission" date="2023-01" db="EMBL/GenBank/DDBJ databases">
        <title>Exophiala dermititidis isolated from Cystic Fibrosis Patient.</title>
        <authorList>
            <person name="Kurbessoian T."/>
            <person name="Crocker A."/>
            <person name="Murante D."/>
            <person name="Hogan D.A."/>
            <person name="Stajich J.E."/>
        </authorList>
    </citation>
    <scope>NUCLEOTIDE SEQUENCE</scope>
    <source>
        <strain evidence="3">Ex8</strain>
    </source>
</reference>
<dbReference type="CDD" id="cd04301">
    <property type="entry name" value="NAT_SF"/>
    <property type="match status" value="1"/>
</dbReference>
<dbReference type="GO" id="GO:0016747">
    <property type="term" value="F:acyltransferase activity, transferring groups other than amino-acyl groups"/>
    <property type="evidence" value="ECO:0007669"/>
    <property type="project" value="InterPro"/>
</dbReference>
<evidence type="ECO:0000259" key="2">
    <source>
        <dbReference type="PROSITE" id="PS51186"/>
    </source>
</evidence>
<dbReference type="PANTHER" id="PTHR43233:SF1">
    <property type="entry name" value="FAMILY N-ACETYLTRANSFERASE, PUTATIVE (AFU_ORTHOLOGUE AFUA_6G03350)-RELATED"/>
    <property type="match status" value="1"/>
</dbReference>
<dbReference type="EMBL" id="JAJGCB010000001">
    <property type="protein sequence ID" value="KAJ8995349.1"/>
    <property type="molecule type" value="Genomic_DNA"/>
</dbReference>
<feature type="region of interest" description="Disordered" evidence="1">
    <location>
        <begin position="1"/>
        <end position="65"/>
    </location>
</feature>
<dbReference type="PROSITE" id="PS51186">
    <property type="entry name" value="GNAT"/>
    <property type="match status" value="1"/>
</dbReference>
<dbReference type="InterPro" id="IPR016181">
    <property type="entry name" value="Acyl_CoA_acyltransferase"/>
</dbReference>
<dbReference type="Proteomes" id="UP001161757">
    <property type="component" value="Unassembled WGS sequence"/>
</dbReference>
<feature type="domain" description="N-acetyltransferase" evidence="2">
    <location>
        <begin position="125"/>
        <end position="276"/>
    </location>
</feature>
<evidence type="ECO:0000313" key="3">
    <source>
        <dbReference type="EMBL" id="KAJ8995349.1"/>
    </source>
</evidence>
<dbReference type="SUPFAM" id="SSF55729">
    <property type="entry name" value="Acyl-CoA N-acyltransferases (Nat)"/>
    <property type="match status" value="1"/>
</dbReference>
<feature type="compositionally biased region" description="Low complexity" evidence="1">
    <location>
        <begin position="25"/>
        <end position="65"/>
    </location>
</feature>
<evidence type="ECO:0000313" key="4">
    <source>
        <dbReference type="Proteomes" id="UP001161757"/>
    </source>
</evidence>